<comment type="caution">
    <text evidence="1">The sequence shown here is derived from an EMBL/GenBank/DDBJ whole genome shotgun (WGS) entry which is preliminary data.</text>
</comment>
<keyword evidence="2" id="KW-1185">Reference proteome</keyword>
<name>A0ACC2YPP7_9PEZI</name>
<sequence length="351" mass="38709">MAPKKNKTQQQPSPNTKDIKHQEQEQFWDINDYAIKGKEWAHKHPARQQHDVICEVCTTTKSLKHNELVQCSGCQDHWHQQCHDPVIYNIFTEPPEVEGEKKRWWCKRCDHVCGTCQEKGSNHSYRKGKKSEEYDALVGCGGCGKFWHQNCVTPRIDGQFIDPRQEWNCPPCAVKAKKAKIEKAEAKAAAKKAAGESLAKDTEGKKLQNDRGAQSTSGENTSTGAEEAEDQPGNEDDGPSDAEEEGPPPKPPVARRRSARQSQVKAGKTSAKVLPSGEKDGQATTGPPQARQKGTRAKSAPISKVQAERETDPLAGGGPLVRVEKEARVRVCSLASSSSLSWFGGMFLFEV</sequence>
<dbReference type="EMBL" id="JAPDRP010000023">
    <property type="protein sequence ID" value="KAJ9637356.1"/>
    <property type="molecule type" value="Genomic_DNA"/>
</dbReference>
<evidence type="ECO:0000313" key="1">
    <source>
        <dbReference type="EMBL" id="KAJ9637356.1"/>
    </source>
</evidence>
<protein>
    <submittedName>
        <fullName evidence="1">Uncharacterized protein</fullName>
    </submittedName>
</protein>
<proteinExistence type="predicted"/>
<evidence type="ECO:0000313" key="2">
    <source>
        <dbReference type="Proteomes" id="UP001172680"/>
    </source>
</evidence>
<reference evidence="1" key="1">
    <citation type="submission" date="2022-10" db="EMBL/GenBank/DDBJ databases">
        <title>Culturing micro-colonial fungi from biological soil crusts in the Mojave desert and describing Neophaeococcomyces mojavensis, and introducing the new genera and species Taxawa tesnikishii.</title>
        <authorList>
            <person name="Kurbessoian T."/>
            <person name="Stajich J.E."/>
        </authorList>
    </citation>
    <scope>NUCLEOTIDE SEQUENCE</scope>
    <source>
        <strain evidence="1">JES_115</strain>
    </source>
</reference>
<organism evidence="1 2">
    <name type="scientific">Coniosporium tulheliwenetii</name>
    <dbReference type="NCBI Taxonomy" id="3383036"/>
    <lineage>
        <taxon>Eukaryota</taxon>
        <taxon>Fungi</taxon>
        <taxon>Dikarya</taxon>
        <taxon>Ascomycota</taxon>
        <taxon>Pezizomycotina</taxon>
        <taxon>Dothideomycetes</taxon>
        <taxon>Dothideomycetes incertae sedis</taxon>
        <taxon>Coniosporium</taxon>
    </lineage>
</organism>
<gene>
    <name evidence="1" type="ORF">H2199_007643</name>
</gene>
<dbReference type="Proteomes" id="UP001172680">
    <property type="component" value="Unassembled WGS sequence"/>
</dbReference>
<accession>A0ACC2YPP7</accession>